<evidence type="ECO:0000256" key="4">
    <source>
        <dbReference type="ARBA" id="ARBA00047645"/>
    </source>
</evidence>
<dbReference type="Gene3D" id="3.30.70.100">
    <property type="match status" value="1"/>
</dbReference>
<evidence type="ECO:0000259" key="7">
    <source>
        <dbReference type="PROSITE" id="PS51160"/>
    </source>
</evidence>
<dbReference type="RefSeq" id="WP_190431114.1">
    <property type="nucleotide sequence ID" value="NZ_JAMPKM010000001.1"/>
</dbReference>
<accession>A0ABV0J1A9</accession>
<evidence type="ECO:0000313" key="9">
    <source>
        <dbReference type="Proteomes" id="UP001464891"/>
    </source>
</evidence>
<evidence type="ECO:0000256" key="2">
    <source>
        <dbReference type="ARBA" id="ARBA00012150"/>
    </source>
</evidence>
<dbReference type="PROSITE" id="PS51160">
    <property type="entry name" value="ACYLPHOSPHATASE_3"/>
    <property type="match status" value="1"/>
</dbReference>
<organism evidence="8 9">
    <name type="scientific">Trichocoleus desertorum GB2-A4</name>
    <dbReference type="NCBI Taxonomy" id="2933944"/>
    <lineage>
        <taxon>Bacteria</taxon>
        <taxon>Bacillati</taxon>
        <taxon>Cyanobacteriota</taxon>
        <taxon>Cyanophyceae</taxon>
        <taxon>Leptolyngbyales</taxon>
        <taxon>Trichocoleusaceae</taxon>
        <taxon>Trichocoleus</taxon>
    </lineage>
</organism>
<feature type="domain" description="Acylphosphatase-like" evidence="7">
    <location>
        <begin position="8"/>
        <end position="94"/>
    </location>
</feature>
<reference evidence="8 9" key="1">
    <citation type="submission" date="2022-04" db="EMBL/GenBank/DDBJ databases">
        <title>Positive selection, recombination, and allopatry shape intraspecific diversity of widespread and dominant cyanobacteria.</title>
        <authorList>
            <person name="Wei J."/>
            <person name="Shu W."/>
            <person name="Hu C."/>
        </authorList>
    </citation>
    <scope>NUCLEOTIDE SEQUENCE [LARGE SCALE GENOMIC DNA]</scope>
    <source>
        <strain evidence="8 9">GB2-A4</strain>
    </source>
</reference>
<feature type="active site" evidence="5">
    <location>
        <position position="23"/>
    </location>
</feature>
<dbReference type="GO" id="GO:0003998">
    <property type="term" value="F:acylphosphatase activity"/>
    <property type="evidence" value="ECO:0007669"/>
    <property type="project" value="UniProtKB-EC"/>
</dbReference>
<protein>
    <recommendedName>
        <fullName evidence="3 5">acylphosphatase</fullName>
        <ecNumber evidence="2 5">3.6.1.7</ecNumber>
    </recommendedName>
</protein>
<keyword evidence="5 8" id="KW-0378">Hydrolase</keyword>
<keyword evidence="9" id="KW-1185">Reference proteome</keyword>
<comment type="caution">
    <text evidence="8">The sequence shown here is derived from an EMBL/GenBank/DDBJ whole genome shotgun (WGS) entry which is preliminary data.</text>
</comment>
<dbReference type="Pfam" id="PF00708">
    <property type="entry name" value="Acylphosphatase"/>
    <property type="match status" value="1"/>
</dbReference>
<dbReference type="EMBL" id="JAMPKM010000001">
    <property type="protein sequence ID" value="MEP0815563.1"/>
    <property type="molecule type" value="Genomic_DNA"/>
</dbReference>
<name>A0ABV0J1A9_9CYAN</name>
<evidence type="ECO:0000313" key="8">
    <source>
        <dbReference type="EMBL" id="MEP0815563.1"/>
    </source>
</evidence>
<dbReference type="PANTHER" id="PTHR47268:SF4">
    <property type="entry name" value="ACYLPHOSPHATASE"/>
    <property type="match status" value="1"/>
</dbReference>
<comment type="similarity">
    <text evidence="1 6">Belongs to the acylphosphatase family.</text>
</comment>
<dbReference type="PROSITE" id="PS00151">
    <property type="entry name" value="ACYLPHOSPHATASE_2"/>
    <property type="match status" value="1"/>
</dbReference>
<dbReference type="InterPro" id="IPR017968">
    <property type="entry name" value="Acylphosphatase_CS"/>
</dbReference>
<evidence type="ECO:0000256" key="6">
    <source>
        <dbReference type="RuleBase" id="RU004168"/>
    </source>
</evidence>
<dbReference type="InterPro" id="IPR001792">
    <property type="entry name" value="Acylphosphatase-like_dom"/>
</dbReference>
<dbReference type="EC" id="3.6.1.7" evidence="2 5"/>
<dbReference type="InterPro" id="IPR036046">
    <property type="entry name" value="Acylphosphatase-like_dom_sf"/>
</dbReference>
<proteinExistence type="inferred from homology"/>
<dbReference type="PRINTS" id="PR00112">
    <property type="entry name" value="ACYLPHPHTASE"/>
</dbReference>
<comment type="catalytic activity">
    <reaction evidence="4 5">
        <text>an acyl phosphate + H2O = a carboxylate + phosphate + H(+)</text>
        <dbReference type="Rhea" id="RHEA:14965"/>
        <dbReference type="ChEBI" id="CHEBI:15377"/>
        <dbReference type="ChEBI" id="CHEBI:15378"/>
        <dbReference type="ChEBI" id="CHEBI:29067"/>
        <dbReference type="ChEBI" id="CHEBI:43474"/>
        <dbReference type="ChEBI" id="CHEBI:59918"/>
        <dbReference type="EC" id="3.6.1.7"/>
    </reaction>
</comment>
<dbReference type="Proteomes" id="UP001464891">
    <property type="component" value="Unassembled WGS sequence"/>
</dbReference>
<dbReference type="InterPro" id="IPR020456">
    <property type="entry name" value="Acylphosphatase"/>
</dbReference>
<dbReference type="SUPFAM" id="SSF54975">
    <property type="entry name" value="Acylphosphatase/BLUF domain-like"/>
    <property type="match status" value="1"/>
</dbReference>
<dbReference type="PANTHER" id="PTHR47268">
    <property type="entry name" value="ACYLPHOSPHATASE"/>
    <property type="match status" value="1"/>
</dbReference>
<feature type="active site" evidence="5">
    <location>
        <position position="41"/>
    </location>
</feature>
<evidence type="ECO:0000256" key="5">
    <source>
        <dbReference type="PROSITE-ProRule" id="PRU00520"/>
    </source>
</evidence>
<gene>
    <name evidence="8" type="ORF">NC998_00465</name>
</gene>
<sequence length="94" mass="10629">MANVNHPRAHVWISGRVQGVGYRMSTCQAAETLGVNGWVKNLPDGRVEAVFEGPPELLEEMIRWCHKGPQMAVVQEVKVEYEEPEEIQGFHTSR</sequence>
<evidence type="ECO:0000256" key="3">
    <source>
        <dbReference type="ARBA" id="ARBA00015991"/>
    </source>
</evidence>
<evidence type="ECO:0000256" key="1">
    <source>
        <dbReference type="ARBA" id="ARBA00005614"/>
    </source>
</evidence>